<dbReference type="EMBL" id="VBRY01000006">
    <property type="protein sequence ID" value="TLS67205.1"/>
    <property type="molecule type" value="Genomic_DNA"/>
</dbReference>
<evidence type="ECO:0008006" key="3">
    <source>
        <dbReference type="Google" id="ProtNLM"/>
    </source>
</evidence>
<dbReference type="RefSeq" id="WP_138239122.1">
    <property type="nucleotide sequence ID" value="NZ_VBRY01000006.1"/>
</dbReference>
<name>A0A5R9GQ49_9PROT</name>
<accession>A0A5R9GQ49</accession>
<dbReference type="Proteomes" id="UP000306585">
    <property type="component" value="Unassembled WGS sequence"/>
</dbReference>
<sequence>MRMILLILAFMFSGCTDFSRDIDGDYRYIKLDSDNHIIAKKNRQVVYQDVTKYVQNSEYIVGLKVKSKFLTNAFPEVPDKQPYGYFVIKKDTSELLFLEESEFLKFVDKQKIEW</sequence>
<reference evidence="1 2" key="1">
    <citation type="journal article" date="2019" name="Appl. Environ. Microbiol.">
        <title>Environmental Evidence and Genomic Insight of Iron-oxidizing Bacteria Preference Towards More Corrosion Resistant Stainless Steel at Higher Salinities.</title>
        <authorList>
            <person name="Garrison C.E."/>
            <person name="Price K.A."/>
            <person name="Field E.K."/>
        </authorList>
    </citation>
    <scope>NUCLEOTIDE SEQUENCE [LARGE SCALE GENOMIC DNA]</scope>
    <source>
        <strain evidence="1 2">P3</strain>
    </source>
</reference>
<evidence type="ECO:0000313" key="1">
    <source>
        <dbReference type="EMBL" id="TLS67205.1"/>
    </source>
</evidence>
<organism evidence="1 2">
    <name type="scientific">Mariprofundus erugo</name>
    <dbReference type="NCBI Taxonomy" id="2528639"/>
    <lineage>
        <taxon>Bacteria</taxon>
        <taxon>Pseudomonadati</taxon>
        <taxon>Pseudomonadota</taxon>
        <taxon>Candidatius Mariprofundia</taxon>
        <taxon>Mariprofundales</taxon>
        <taxon>Mariprofundaceae</taxon>
        <taxon>Mariprofundus</taxon>
    </lineage>
</organism>
<dbReference type="AlphaFoldDB" id="A0A5R9GQ49"/>
<gene>
    <name evidence="1" type="ORF">FEF65_07115</name>
</gene>
<keyword evidence="2" id="KW-1185">Reference proteome</keyword>
<evidence type="ECO:0000313" key="2">
    <source>
        <dbReference type="Proteomes" id="UP000306585"/>
    </source>
</evidence>
<dbReference type="PROSITE" id="PS51257">
    <property type="entry name" value="PROKAR_LIPOPROTEIN"/>
    <property type="match status" value="1"/>
</dbReference>
<comment type="caution">
    <text evidence="1">The sequence shown here is derived from an EMBL/GenBank/DDBJ whole genome shotgun (WGS) entry which is preliminary data.</text>
</comment>
<proteinExistence type="predicted"/>
<protein>
    <recommendedName>
        <fullName evidence="3">Lipoprotein</fullName>
    </recommendedName>
</protein>